<dbReference type="Pfam" id="PF00042">
    <property type="entry name" value="Globin"/>
    <property type="match status" value="1"/>
</dbReference>
<organism evidence="8">
    <name type="scientific">Scylla olivacea</name>
    <name type="common">Orange mud crab</name>
    <name type="synonym">Cancer olivacea</name>
    <dbReference type="NCBI Taxonomy" id="85551"/>
    <lineage>
        <taxon>Eukaryota</taxon>
        <taxon>Metazoa</taxon>
        <taxon>Ecdysozoa</taxon>
        <taxon>Arthropoda</taxon>
        <taxon>Crustacea</taxon>
        <taxon>Multicrustacea</taxon>
        <taxon>Malacostraca</taxon>
        <taxon>Eumalacostraca</taxon>
        <taxon>Eucarida</taxon>
        <taxon>Decapoda</taxon>
        <taxon>Pleocyemata</taxon>
        <taxon>Brachyura</taxon>
        <taxon>Eubrachyura</taxon>
        <taxon>Portunoidea</taxon>
        <taxon>Portunidae</taxon>
        <taxon>Portuninae</taxon>
        <taxon>Scylla</taxon>
    </lineage>
</organism>
<proteinExistence type="inferred from homology"/>
<dbReference type="InterPro" id="IPR012292">
    <property type="entry name" value="Globin/Proto"/>
</dbReference>
<keyword evidence="4" id="KW-0479">Metal-binding</keyword>
<comment type="similarity">
    <text evidence="6">Belongs to the globin family.</text>
</comment>
<evidence type="ECO:0000259" key="7">
    <source>
        <dbReference type="PROSITE" id="PS01033"/>
    </source>
</evidence>
<dbReference type="GO" id="GO:0005344">
    <property type="term" value="F:oxygen carrier activity"/>
    <property type="evidence" value="ECO:0007669"/>
    <property type="project" value="UniProtKB-KW"/>
</dbReference>
<dbReference type="Gene3D" id="1.10.490.10">
    <property type="entry name" value="Globins"/>
    <property type="match status" value="1"/>
</dbReference>
<dbReference type="GO" id="GO:0019825">
    <property type="term" value="F:oxygen binding"/>
    <property type="evidence" value="ECO:0007669"/>
    <property type="project" value="InterPro"/>
</dbReference>
<dbReference type="InterPro" id="IPR000971">
    <property type="entry name" value="Globin"/>
</dbReference>
<evidence type="ECO:0000256" key="6">
    <source>
        <dbReference type="RuleBase" id="RU000356"/>
    </source>
</evidence>
<dbReference type="GO" id="GO:0046872">
    <property type="term" value="F:metal ion binding"/>
    <property type="evidence" value="ECO:0007669"/>
    <property type="project" value="UniProtKB-KW"/>
</dbReference>
<dbReference type="PROSITE" id="PS01033">
    <property type="entry name" value="GLOBIN"/>
    <property type="match status" value="1"/>
</dbReference>
<evidence type="ECO:0000256" key="3">
    <source>
        <dbReference type="ARBA" id="ARBA00022621"/>
    </source>
</evidence>
<keyword evidence="2 6" id="KW-0349">Heme</keyword>
<dbReference type="PANTHER" id="PTHR47217">
    <property type="entry name" value="GLOBIN-LIKE PROTEIN"/>
    <property type="match status" value="1"/>
</dbReference>
<evidence type="ECO:0000256" key="2">
    <source>
        <dbReference type="ARBA" id="ARBA00022617"/>
    </source>
</evidence>
<sequence length="190" mass="21156">MGGLLSVAWGWVTAAGKAGSIMQPEEGSLGPYADVPDKTTGLTLRHRTAIYRTWDLVRPNVKLHGPNFFRAMFEAEPILQTRFKGFIGKTKEELKKDNKRLVAHGTTVFMAITSLVDNLEDVPVLVELIKNTANNHIRHGVPKEDFEMLPPILLKFMRDTLGSAWSPVAEEGWSQAVKVIISVILSVYDE</sequence>
<evidence type="ECO:0000256" key="4">
    <source>
        <dbReference type="ARBA" id="ARBA00022723"/>
    </source>
</evidence>
<dbReference type="InterPro" id="IPR044399">
    <property type="entry name" value="Mb-like_M"/>
</dbReference>
<dbReference type="CDD" id="cd01040">
    <property type="entry name" value="Mb-like"/>
    <property type="match status" value="1"/>
</dbReference>
<evidence type="ECO:0000256" key="1">
    <source>
        <dbReference type="ARBA" id="ARBA00022448"/>
    </source>
</evidence>
<feature type="domain" description="Globin" evidence="7">
    <location>
        <begin position="41"/>
        <end position="189"/>
    </location>
</feature>
<evidence type="ECO:0000313" key="8">
    <source>
        <dbReference type="EMBL" id="JAI56678.1"/>
    </source>
</evidence>
<dbReference type="PANTHER" id="PTHR47217:SF1">
    <property type="entry name" value="GLOBIN-LIKE PROTEIN"/>
    <property type="match status" value="1"/>
</dbReference>
<name>A0A0P4VNA3_SCYOL</name>
<dbReference type="InterPro" id="IPR009050">
    <property type="entry name" value="Globin-like_sf"/>
</dbReference>
<keyword evidence="3 6" id="KW-0561">Oxygen transport</keyword>
<keyword evidence="5" id="KW-0408">Iron</keyword>
<protein>
    <recommendedName>
        <fullName evidence="7">Globin domain-containing protein</fullName>
    </recommendedName>
</protein>
<evidence type="ECO:0000256" key="5">
    <source>
        <dbReference type="ARBA" id="ARBA00023004"/>
    </source>
</evidence>
<dbReference type="AlphaFoldDB" id="A0A0P4VNA3"/>
<dbReference type="EMBL" id="GDRN01129787">
    <property type="protein sequence ID" value="JAI56678.1"/>
    <property type="molecule type" value="Transcribed_RNA"/>
</dbReference>
<accession>A0A0P4VNA3</accession>
<dbReference type="SUPFAM" id="SSF46458">
    <property type="entry name" value="Globin-like"/>
    <property type="match status" value="1"/>
</dbReference>
<reference evidence="8" key="1">
    <citation type="submission" date="2015-09" db="EMBL/GenBank/DDBJ databases">
        <title>Scylla olivacea transcriptome.</title>
        <authorList>
            <person name="Ikhwanuddin M."/>
        </authorList>
    </citation>
    <scope>NUCLEOTIDE SEQUENCE</scope>
</reference>
<dbReference type="GO" id="GO:0020037">
    <property type="term" value="F:heme binding"/>
    <property type="evidence" value="ECO:0007669"/>
    <property type="project" value="InterPro"/>
</dbReference>
<keyword evidence="1 6" id="KW-0813">Transport</keyword>